<protein>
    <submittedName>
        <fullName evidence="3">Acetyl esterase/lipase</fullName>
    </submittedName>
</protein>
<reference evidence="4" key="1">
    <citation type="submission" date="2016-10" db="EMBL/GenBank/DDBJ databases">
        <authorList>
            <person name="Varghese N."/>
            <person name="Submissions S."/>
        </authorList>
    </citation>
    <scope>NUCLEOTIDE SEQUENCE [LARGE SCALE GENOMIC DNA]</scope>
    <source>
        <strain evidence="4">DSM 26922</strain>
    </source>
</reference>
<dbReference type="InterPro" id="IPR013094">
    <property type="entry name" value="AB_hydrolase_3"/>
</dbReference>
<name>A0A1H2QP89_9RHOB</name>
<proteinExistence type="predicted"/>
<keyword evidence="1" id="KW-0378">Hydrolase</keyword>
<dbReference type="AlphaFoldDB" id="A0A1H2QP89"/>
<keyword evidence="4" id="KW-1185">Reference proteome</keyword>
<dbReference type="Proteomes" id="UP000199441">
    <property type="component" value="Unassembled WGS sequence"/>
</dbReference>
<evidence type="ECO:0000313" key="3">
    <source>
        <dbReference type="EMBL" id="SDW08982.1"/>
    </source>
</evidence>
<dbReference type="InterPro" id="IPR029058">
    <property type="entry name" value="AB_hydrolase_fold"/>
</dbReference>
<feature type="domain" description="Alpha/beta hydrolase fold-3" evidence="2">
    <location>
        <begin position="76"/>
        <end position="183"/>
    </location>
</feature>
<organism evidence="3 4">
    <name type="scientific">Litoreibacter albidus</name>
    <dbReference type="NCBI Taxonomy" id="670155"/>
    <lineage>
        <taxon>Bacteria</taxon>
        <taxon>Pseudomonadati</taxon>
        <taxon>Pseudomonadota</taxon>
        <taxon>Alphaproteobacteria</taxon>
        <taxon>Rhodobacterales</taxon>
        <taxon>Roseobacteraceae</taxon>
        <taxon>Litoreibacter</taxon>
    </lineage>
</organism>
<dbReference type="Pfam" id="PF07859">
    <property type="entry name" value="Abhydrolase_3"/>
    <property type="match status" value="1"/>
</dbReference>
<accession>A0A1H2QP89</accession>
<dbReference type="InterPro" id="IPR050300">
    <property type="entry name" value="GDXG_lipolytic_enzyme"/>
</dbReference>
<dbReference type="PANTHER" id="PTHR48081:SF33">
    <property type="entry name" value="KYNURENINE FORMAMIDASE"/>
    <property type="match status" value="1"/>
</dbReference>
<gene>
    <name evidence="3" type="ORF">SAMN04488001_0257</name>
</gene>
<evidence type="ECO:0000313" key="4">
    <source>
        <dbReference type="Proteomes" id="UP000199441"/>
    </source>
</evidence>
<sequence length="271" mass="29613">MEKSLKKMTRTQQELDLQYENGSFIPNAQSYADAWEAASAQFREAHAGEYDLAYGDHPRAIYDLIQPDSGPNGLFVFVHGGYWLSRHKDDWTCFGEGALMADWSIAHLGYPLAPDARISEITAHIANGITEAAQRVDGPIVLAGHSAGGHLVARMAMQGVLPAQVTARLSHVLSISPVSDLRPLLNLTMNDTLRLDAAEAAAESPALGRPMPDVPVTVVVGAQERPVFLDQATWLARAWDARHVILPGRHHFDVINDLRDAQSPMLRVALS</sequence>
<dbReference type="STRING" id="670155.SAMN04488001_0257"/>
<evidence type="ECO:0000259" key="2">
    <source>
        <dbReference type="Pfam" id="PF07859"/>
    </source>
</evidence>
<dbReference type="EMBL" id="FNOI01000001">
    <property type="protein sequence ID" value="SDW08982.1"/>
    <property type="molecule type" value="Genomic_DNA"/>
</dbReference>
<dbReference type="SUPFAM" id="SSF53474">
    <property type="entry name" value="alpha/beta-Hydrolases"/>
    <property type="match status" value="1"/>
</dbReference>
<dbReference type="GO" id="GO:0016787">
    <property type="term" value="F:hydrolase activity"/>
    <property type="evidence" value="ECO:0007669"/>
    <property type="project" value="UniProtKB-KW"/>
</dbReference>
<dbReference type="Gene3D" id="3.40.50.1820">
    <property type="entry name" value="alpha/beta hydrolase"/>
    <property type="match status" value="1"/>
</dbReference>
<dbReference type="PANTHER" id="PTHR48081">
    <property type="entry name" value="AB HYDROLASE SUPERFAMILY PROTEIN C4A8.06C"/>
    <property type="match status" value="1"/>
</dbReference>
<evidence type="ECO:0000256" key="1">
    <source>
        <dbReference type="ARBA" id="ARBA00022801"/>
    </source>
</evidence>